<organism evidence="1 2">
    <name type="scientific">Acanthoscelides obtectus</name>
    <name type="common">Bean weevil</name>
    <name type="synonym">Bruchus obtectus</name>
    <dbReference type="NCBI Taxonomy" id="200917"/>
    <lineage>
        <taxon>Eukaryota</taxon>
        <taxon>Metazoa</taxon>
        <taxon>Ecdysozoa</taxon>
        <taxon>Arthropoda</taxon>
        <taxon>Hexapoda</taxon>
        <taxon>Insecta</taxon>
        <taxon>Pterygota</taxon>
        <taxon>Neoptera</taxon>
        <taxon>Endopterygota</taxon>
        <taxon>Coleoptera</taxon>
        <taxon>Polyphaga</taxon>
        <taxon>Cucujiformia</taxon>
        <taxon>Chrysomeloidea</taxon>
        <taxon>Chrysomelidae</taxon>
        <taxon>Bruchinae</taxon>
        <taxon>Bruchini</taxon>
        <taxon>Acanthoscelides</taxon>
    </lineage>
</organism>
<name>A0A9P0LYG3_ACAOB</name>
<sequence length="82" mass="9154">MLIIIIQQNVTRKTLATSNKSKNEVQYQNGKCKEHPGTIDEKRVTMSTTGVTHLKMTAFTMALEKLGSSWNSAKVLPGRFSQ</sequence>
<gene>
    <name evidence="1" type="ORF">ACAOBT_LOCUS26202</name>
</gene>
<proteinExistence type="predicted"/>
<accession>A0A9P0LYG3</accession>
<dbReference type="EMBL" id="CAKOFQ010007449">
    <property type="protein sequence ID" value="CAH2001444.1"/>
    <property type="molecule type" value="Genomic_DNA"/>
</dbReference>
<dbReference type="AlphaFoldDB" id="A0A9P0LYG3"/>
<keyword evidence="2" id="KW-1185">Reference proteome</keyword>
<evidence type="ECO:0000313" key="1">
    <source>
        <dbReference type="EMBL" id="CAH2001444.1"/>
    </source>
</evidence>
<evidence type="ECO:0000313" key="2">
    <source>
        <dbReference type="Proteomes" id="UP001152888"/>
    </source>
</evidence>
<reference evidence="1" key="1">
    <citation type="submission" date="2022-03" db="EMBL/GenBank/DDBJ databases">
        <authorList>
            <person name="Sayadi A."/>
        </authorList>
    </citation>
    <scope>NUCLEOTIDE SEQUENCE</scope>
</reference>
<comment type="caution">
    <text evidence="1">The sequence shown here is derived from an EMBL/GenBank/DDBJ whole genome shotgun (WGS) entry which is preliminary data.</text>
</comment>
<dbReference type="Proteomes" id="UP001152888">
    <property type="component" value="Unassembled WGS sequence"/>
</dbReference>
<protein>
    <submittedName>
        <fullName evidence="1">Uncharacterized protein</fullName>
    </submittedName>
</protein>